<dbReference type="STRING" id="36844.SAMN04488501_11313"/>
<organism evidence="7 8">
    <name type="scientific">Clostridium homopropionicum DSM 5847</name>
    <dbReference type="NCBI Taxonomy" id="1121318"/>
    <lineage>
        <taxon>Bacteria</taxon>
        <taxon>Bacillati</taxon>
        <taxon>Bacillota</taxon>
        <taxon>Clostridia</taxon>
        <taxon>Eubacteriales</taxon>
        <taxon>Clostridiaceae</taxon>
        <taxon>Clostridium</taxon>
    </lineage>
</organism>
<dbReference type="InterPro" id="IPR052155">
    <property type="entry name" value="Biofilm_reg_signaling"/>
</dbReference>
<dbReference type="InterPro" id="IPR001638">
    <property type="entry name" value="Solute-binding_3/MltF_N"/>
</dbReference>
<evidence type="ECO:0000259" key="5">
    <source>
        <dbReference type="PROSITE" id="PS50883"/>
    </source>
</evidence>
<dbReference type="CDD" id="cd00130">
    <property type="entry name" value="PAS"/>
    <property type="match status" value="1"/>
</dbReference>
<name>A0A0L6Z8T1_9CLOT</name>
<dbReference type="Pfam" id="PF13426">
    <property type="entry name" value="PAS_9"/>
    <property type="match status" value="1"/>
</dbReference>
<dbReference type="Pfam" id="PF00990">
    <property type="entry name" value="GGDEF"/>
    <property type="match status" value="1"/>
</dbReference>
<accession>A0A0L6Z8T1</accession>
<dbReference type="InterPro" id="IPR001610">
    <property type="entry name" value="PAC"/>
</dbReference>
<dbReference type="RefSeq" id="WP_052221690.1">
    <property type="nucleotide sequence ID" value="NZ_LHUR01000024.1"/>
</dbReference>
<dbReference type="Proteomes" id="UP000037043">
    <property type="component" value="Unassembled WGS sequence"/>
</dbReference>
<dbReference type="SUPFAM" id="SSF141868">
    <property type="entry name" value="EAL domain-like"/>
    <property type="match status" value="1"/>
</dbReference>
<dbReference type="InterPro" id="IPR035965">
    <property type="entry name" value="PAS-like_dom_sf"/>
</dbReference>
<dbReference type="PROSITE" id="PS50887">
    <property type="entry name" value="GGDEF"/>
    <property type="match status" value="1"/>
</dbReference>
<dbReference type="InterPro" id="IPR035919">
    <property type="entry name" value="EAL_sf"/>
</dbReference>
<dbReference type="PROSITE" id="PS50883">
    <property type="entry name" value="EAL"/>
    <property type="match status" value="1"/>
</dbReference>
<dbReference type="GO" id="GO:0071111">
    <property type="term" value="F:cyclic-guanylate-specific phosphodiesterase activity"/>
    <property type="evidence" value="ECO:0007669"/>
    <property type="project" value="UniProtKB-EC"/>
</dbReference>
<evidence type="ECO:0000313" key="7">
    <source>
        <dbReference type="EMBL" id="KOA19374.1"/>
    </source>
</evidence>
<keyword evidence="8" id="KW-1185">Reference proteome</keyword>
<dbReference type="EMBL" id="LHUR01000024">
    <property type="protein sequence ID" value="KOA19374.1"/>
    <property type="molecule type" value="Genomic_DNA"/>
</dbReference>
<dbReference type="PATRIC" id="fig|1121318.3.peg.2172"/>
<dbReference type="SUPFAM" id="SSF53850">
    <property type="entry name" value="Periplasmic binding protein-like II"/>
    <property type="match status" value="1"/>
</dbReference>
<dbReference type="NCBIfam" id="TIGR00254">
    <property type="entry name" value="GGDEF"/>
    <property type="match status" value="1"/>
</dbReference>
<dbReference type="CDD" id="cd01948">
    <property type="entry name" value="EAL"/>
    <property type="match status" value="1"/>
</dbReference>
<sequence length="1007" mass="118180">MGRKVWKKASKILLFIIIIIGIFPEKAIAERQVVKYQGEIDYPPYKYINKGQYTGFDISLTNLIFRNDDYSLEYSNDKFDLVYERLKNGQIDTCGMLAVNDERKKEVLFSDPIITLYCAIYTRNNFQKINIDNMENFTIGVGDKQYSEELLRNSLGIYNYTTYESPSSALDALQSGKIDVLFENQDVINYLIIEKGLKDDIIHQQQELFPTKLAYAISKSNEPLVDYINNRLKLLIKSGVYEEVYQKYFFTHSDIYRDRQQRKVIFMFLLISIIILIGYFIIGKYIKHLRKKIGKEQEFSNTILNEANIFIFAINKGRKIIKLNKYAETIMGIKYVDFIGKLYEDIINISEFLSLIEDVLQKVERKDTIKSEQNLSFIVGEIRHKFLFKINVIRLNKDYEIVFMGIDITERIENEEKLETSYKDLEASFEEISSLEEELREKYEELSLSEANLRKSKEFYQLITEASYDAIWDWDIIDNKSYFSDRWYEFLGYDEEEERNPLVWRDLIHLDDVQKVNDTILNHWKNKTELFKIEYRIRAVNGEYIWIQSVGKTLFDREGKPYRLVGSHKDITEIKRYQEKLENLAYTDYLTKLPNREYMYNKIKNDFVIKNGINELRALFHIDVDNFKYLNDTMGHAFGDSFIVAISERLKTLVDEDKCLIRVGGDSFIFCIKNISNCDEIENFAKGIMNLINQPFDIKESIIQMTISIGIAVWPKNGISMDELLKKADLAMYSAKGSGKNRYTFFDEIMDKELIERVKIEKHLRNAIENDEFELYYQPQVDINLERTVGFEALIRWNSPELGFVSPLRFIKIAEENHMIIEIGTWVLETACNFIKEIHNQGNKDCCISVNVSVLQLIQQDFVQSVLNILEEVELNPQYLVIEITESICIEYYESICEKLNRLRAEGIKVALDDFGKGYSSLSYLKQLPIDMLKIDKSFIDDLEDKEGKSLVENIIMIGHKMGYSIVAEGVETNKQNEYLKEFSCDKVQGFYFSKPVPREEALNRHR</sequence>
<evidence type="ECO:0000259" key="4">
    <source>
        <dbReference type="PROSITE" id="PS50113"/>
    </source>
</evidence>
<reference evidence="8" key="1">
    <citation type="submission" date="2015-08" db="EMBL/GenBank/DDBJ databases">
        <title>Genome sequence of the strict anaerobe Clostridium homopropionicum LuHBu1 (DSM 5847T).</title>
        <authorList>
            <person name="Poehlein A."/>
            <person name="Beck M."/>
            <person name="Schiel-Bengelsdorf B."/>
            <person name="Bengelsdorf F.R."/>
            <person name="Daniel R."/>
            <person name="Duerre P."/>
        </authorList>
    </citation>
    <scope>NUCLEOTIDE SEQUENCE [LARGE SCALE GENOMIC DNA]</scope>
    <source>
        <strain evidence="8">DSM 5847</strain>
    </source>
</reference>
<dbReference type="Pfam" id="PF08447">
    <property type="entry name" value="PAS_3"/>
    <property type="match status" value="1"/>
</dbReference>
<proteinExistence type="predicted"/>
<dbReference type="EC" id="3.1.4.52" evidence="7"/>
<dbReference type="AlphaFoldDB" id="A0A0L6Z8T1"/>
<dbReference type="NCBIfam" id="TIGR00229">
    <property type="entry name" value="sensory_box"/>
    <property type="match status" value="1"/>
</dbReference>
<keyword evidence="2" id="KW-0812">Transmembrane</keyword>
<dbReference type="InterPro" id="IPR043128">
    <property type="entry name" value="Rev_trsase/Diguanyl_cyclase"/>
</dbReference>
<evidence type="ECO:0000313" key="8">
    <source>
        <dbReference type="Proteomes" id="UP000037043"/>
    </source>
</evidence>
<dbReference type="Gene3D" id="3.30.70.270">
    <property type="match status" value="1"/>
</dbReference>
<dbReference type="PANTHER" id="PTHR44757:SF2">
    <property type="entry name" value="BIOFILM ARCHITECTURE MAINTENANCE PROTEIN MBAA"/>
    <property type="match status" value="1"/>
</dbReference>
<dbReference type="Gene3D" id="3.30.450.20">
    <property type="entry name" value="PAS domain"/>
    <property type="match status" value="2"/>
</dbReference>
<dbReference type="CDD" id="cd01949">
    <property type="entry name" value="GGDEF"/>
    <property type="match status" value="1"/>
</dbReference>
<keyword evidence="7" id="KW-0378">Hydrolase</keyword>
<feature type="transmembrane region" description="Helical" evidence="2">
    <location>
        <begin position="264"/>
        <end position="282"/>
    </location>
</feature>
<dbReference type="InterPro" id="IPR000014">
    <property type="entry name" value="PAS"/>
</dbReference>
<dbReference type="PROSITE" id="PS50112">
    <property type="entry name" value="PAS"/>
    <property type="match status" value="1"/>
</dbReference>
<evidence type="ECO:0000256" key="1">
    <source>
        <dbReference type="SAM" id="Coils"/>
    </source>
</evidence>
<dbReference type="PROSITE" id="PS50113">
    <property type="entry name" value="PAC"/>
    <property type="match status" value="1"/>
</dbReference>
<dbReference type="InterPro" id="IPR013655">
    <property type="entry name" value="PAS_fold_3"/>
</dbReference>
<dbReference type="Gene3D" id="3.40.190.10">
    <property type="entry name" value="Periplasmic binding protein-like II"/>
    <property type="match status" value="2"/>
</dbReference>
<dbReference type="PANTHER" id="PTHR44757">
    <property type="entry name" value="DIGUANYLATE CYCLASE DGCP"/>
    <property type="match status" value="1"/>
</dbReference>
<feature type="domain" description="EAL" evidence="5">
    <location>
        <begin position="757"/>
        <end position="1007"/>
    </location>
</feature>
<keyword evidence="1" id="KW-0175">Coiled coil</keyword>
<keyword evidence="2" id="KW-0472">Membrane</keyword>
<dbReference type="SMART" id="SM00062">
    <property type="entry name" value="PBPb"/>
    <property type="match status" value="1"/>
</dbReference>
<feature type="domain" description="PAC" evidence="4">
    <location>
        <begin position="531"/>
        <end position="583"/>
    </location>
</feature>
<dbReference type="Pfam" id="PF00497">
    <property type="entry name" value="SBP_bac_3"/>
    <property type="match status" value="1"/>
</dbReference>
<evidence type="ECO:0000259" key="6">
    <source>
        <dbReference type="PROSITE" id="PS50887"/>
    </source>
</evidence>
<dbReference type="SUPFAM" id="SSF55073">
    <property type="entry name" value="Nucleotide cyclase"/>
    <property type="match status" value="1"/>
</dbReference>
<feature type="coiled-coil region" evidence="1">
    <location>
        <begin position="422"/>
        <end position="456"/>
    </location>
</feature>
<feature type="domain" description="GGDEF" evidence="6">
    <location>
        <begin position="615"/>
        <end position="748"/>
    </location>
</feature>
<protein>
    <submittedName>
        <fullName evidence="7">Cyclic di-GMP phosphodiesterase Gmr</fullName>
        <ecNumber evidence="7">3.1.4.52</ecNumber>
    </submittedName>
</protein>
<evidence type="ECO:0000256" key="2">
    <source>
        <dbReference type="SAM" id="Phobius"/>
    </source>
</evidence>
<keyword evidence="2" id="KW-1133">Transmembrane helix</keyword>
<comment type="caution">
    <text evidence="7">The sequence shown here is derived from an EMBL/GenBank/DDBJ whole genome shotgun (WGS) entry which is preliminary data.</text>
</comment>
<dbReference type="SUPFAM" id="SSF55785">
    <property type="entry name" value="PYP-like sensor domain (PAS domain)"/>
    <property type="match status" value="2"/>
</dbReference>
<dbReference type="InterPro" id="IPR029787">
    <property type="entry name" value="Nucleotide_cyclase"/>
</dbReference>
<dbReference type="SMART" id="SM00086">
    <property type="entry name" value="PAC"/>
    <property type="match status" value="1"/>
</dbReference>
<dbReference type="InterPro" id="IPR001633">
    <property type="entry name" value="EAL_dom"/>
</dbReference>
<dbReference type="InterPro" id="IPR000160">
    <property type="entry name" value="GGDEF_dom"/>
</dbReference>
<dbReference type="InterPro" id="IPR000700">
    <property type="entry name" value="PAS-assoc_C"/>
</dbReference>
<evidence type="ECO:0000259" key="3">
    <source>
        <dbReference type="PROSITE" id="PS50112"/>
    </source>
</evidence>
<dbReference type="SMART" id="SM00091">
    <property type="entry name" value="PAS"/>
    <property type="match status" value="2"/>
</dbReference>
<feature type="domain" description="PAS" evidence="3">
    <location>
        <begin position="456"/>
        <end position="527"/>
    </location>
</feature>
<dbReference type="SMART" id="SM00267">
    <property type="entry name" value="GGDEF"/>
    <property type="match status" value="1"/>
</dbReference>
<dbReference type="SMART" id="SM00052">
    <property type="entry name" value="EAL"/>
    <property type="match status" value="1"/>
</dbReference>
<dbReference type="Gene3D" id="3.20.20.450">
    <property type="entry name" value="EAL domain"/>
    <property type="match status" value="1"/>
</dbReference>
<dbReference type="Pfam" id="PF00563">
    <property type="entry name" value="EAL"/>
    <property type="match status" value="1"/>
</dbReference>
<gene>
    <name evidence="7" type="primary">gmr_2</name>
    <name evidence="7" type="ORF">CLHOM_21650</name>
</gene>